<feature type="compositionally biased region" description="Basic and acidic residues" evidence="9">
    <location>
        <begin position="263"/>
        <end position="273"/>
    </location>
</feature>
<comment type="similarity">
    <text evidence="2 8">Belongs to the TGF-beta family.</text>
</comment>
<evidence type="ECO:0000256" key="10">
    <source>
        <dbReference type="SAM" id="SignalP"/>
    </source>
</evidence>
<keyword evidence="6" id="KW-1015">Disulfide bond</keyword>
<dbReference type="AlphaFoldDB" id="A0A9J7ND74"/>
<dbReference type="CDD" id="cd13756">
    <property type="entry name" value="TGF_beta_BMPs_GDFs"/>
    <property type="match status" value="1"/>
</dbReference>
<dbReference type="InterPro" id="IPR001839">
    <property type="entry name" value="TGF-b_C"/>
</dbReference>
<dbReference type="PROSITE" id="PS51362">
    <property type="entry name" value="TGF_BETA_2"/>
    <property type="match status" value="1"/>
</dbReference>
<feature type="chain" id="PRO_5039892727" evidence="10">
    <location>
        <begin position="27"/>
        <end position="429"/>
    </location>
</feature>
<evidence type="ECO:0000256" key="9">
    <source>
        <dbReference type="SAM" id="MobiDB-lite"/>
    </source>
</evidence>
<dbReference type="PANTHER" id="PTHR11848:SF310">
    <property type="entry name" value="PROTEIN 60A-RELATED"/>
    <property type="match status" value="1"/>
</dbReference>
<dbReference type="Pfam" id="PF00019">
    <property type="entry name" value="TGF_beta"/>
    <property type="match status" value="1"/>
</dbReference>
<organism evidence="12 13">
    <name type="scientific">Branchiostoma floridae</name>
    <name type="common">Florida lancelet</name>
    <name type="synonym">Amphioxus</name>
    <dbReference type="NCBI Taxonomy" id="7739"/>
    <lineage>
        <taxon>Eukaryota</taxon>
        <taxon>Metazoa</taxon>
        <taxon>Chordata</taxon>
        <taxon>Cephalochordata</taxon>
        <taxon>Leptocardii</taxon>
        <taxon>Amphioxiformes</taxon>
        <taxon>Branchiostomatidae</taxon>
        <taxon>Branchiostoma</taxon>
    </lineage>
</organism>
<evidence type="ECO:0000313" key="13">
    <source>
        <dbReference type="RefSeq" id="XP_035699875.1"/>
    </source>
</evidence>
<gene>
    <name evidence="13" type="primary">LOC118432422</name>
</gene>
<evidence type="ECO:0000256" key="4">
    <source>
        <dbReference type="ARBA" id="ARBA00022729"/>
    </source>
</evidence>
<evidence type="ECO:0000256" key="8">
    <source>
        <dbReference type="RuleBase" id="RU000354"/>
    </source>
</evidence>
<dbReference type="GO" id="GO:0005576">
    <property type="term" value="C:extracellular region"/>
    <property type="evidence" value="ECO:0007669"/>
    <property type="project" value="UniProtKB-SubCell"/>
</dbReference>
<feature type="domain" description="TGF-beta family profile" evidence="11">
    <location>
        <begin position="315"/>
        <end position="429"/>
    </location>
</feature>
<dbReference type="Proteomes" id="UP000001554">
    <property type="component" value="Chromosome 15"/>
</dbReference>
<protein>
    <submittedName>
        <fullName evidence="13">Protein decapentaplegic-like isoform X2</fullName>
    </submittedName>
</protein>
<dbReference type="SUPFAM" id="SSF57501">
    <property type="entry name" value="Cystine-knot cytokines"/>
    <property type="match status" value="1"/>
</dbReference>
<evidence type="ECO:0000256" key="1">
    <source>
        <dbReference type="ARBA" id="ARBA00004613"/>
    </source>
</evidence>
<keyword evidence="3" id="KW-0964">Secreted</keyword>
<feature type="signal peptide" evidence="10">
    <location>
        <begin position="1"/>
        <end position="26"/>
    </location>
</feature>
<evidence type="ECO:0000256" key="7">
    <source>
        <dbReference type="ARBA" id="ARBA00023180"/>
    </source>
</evidence>
<proteinExistence type="inferred from homology"/>
<dbReference type="GO" id="GO:0008083">
    <property type="term" value="F:growth factor activity"/>
    <property type="evidence" value="ECO:0007669"/>
    <property type="project" value="UniProtKB-KW"/>
</dbReference>
<evidence type="ECO:0000313" key="12">
    <source>
        <dbReference type="Proteomes" id="UP000001554"/>
    </source>
</evidence>
<keyword evidence="5 8" id="KW-0339">Growth factor</keyword>
<comment type="subcellular location">
    <subcellularLocation>
        <location evidence="1">Secreted</location>
    </subcellularLocation>
</comment>
<evidence type="ECO:0000259" key="11">
    <source>
        <dbReference type="PROSITE" id="PS51362"/>
    </source>
</evidence>
<keyword evidence="7" id="KW-0325">Glycoprotein</keyword>
<dbReference type="PANTHER" id="PTHR11848">
    <property type="entry name" value="TGF-BETA FAMILY"/>
    <property type="match status" value="1"/>
</dbReference>
<keyword evidence="12" id="KW-1185">Reference proteome</keyword>
<dbReference type="InterPro" id="IPR029034">
    <property type="entry name" value="Cystine-knot_cytokine"/>
</dbReference>
<evidence type="ECO:0000256" key="5">
    <source>
        <dbReference type="ARBA" id="ARBA00023030"/>
    </source>
</evidence>
<reference evidence="12" key="1">
    <citation type="journal article" date="2020" name="Nat. Ecol. Evol.">
        <title>Deeply conserved synteny resolves early events in vertebrate evolution.</title>
        <authorList>
            <person name="Simakov O."/>
            <person name="Marletaz F."/>
            <person name="Yue J.X."/>
            <person name="O'Connell B."/>
            <person name="Jenkins J."/>
            <person name="Brandt A."/>
            <person name="Calef R."/>
            <person name="Tung C.H."/>
            <person name="Huang T.K."/>
            <person name="Schmutz J."/>
            <person name="Satoh N."/>
            <person name="Yu J.K."/>
            <person name="Putnam N.H."/>
            <person name="Green R.E."/>
            <person name="Rokhsar D.S."/>
        </authorList>
    </citation>
    <scope>NUCLEOTIDE SEQUENCE [LARGE SCALE GENOMIC DNA]</scope>
    <source>
        <strain evidence="12">S238N-H82</strain>
    </source>
</reference>
<feature type="compositionally biased region" description="Basic and acidic residues" evidence="9">
    <location>
        <begin position="308"/>
        <end position="318"/>
    </location>
</feature>
<dbReference type="SMART" id="SM00204">
    <property type="entry name" value="TGFB"/>
    <property type="match status" value="1"/>
</dbReference>
<accession>A0A9J7ND74</accession>
<dbReference type="InterPro" id="IPR017948">
    <property type="entry name" value="TGFb_CS"/>
</dbReference>
<keyword evidence="4 10" id="KW-0732">Signal</keyword>
<reference evidence="13" key="2">
    <citation type="submission" date="2025-08" db="UniProtKB">
        <authorList>
            <consortium name="RefSeq"/>
        </authorList>
    </citation>
    <scope>IDENTIFICATION</scope>
    <source>
        <strain evidence="13">S238N-H82</strain>
        <tissue evidence="13">Testes</tissue>
    </source>
</reference>
<evidence type="ECO:0000256" key="6">
    <source>
        <dbReference type="ARBA" id="ARBA00023157"/>
    </source>
</evidence>
<dbReference type="FunFam" id="2.10.90.10:FF:000001">
    <property type="entry name" value="Bone morphogenetic protein 4"/>
    <property type="match status" value="1"/>
</dbReference>
<dbReference type="InterPro" id="IPR015615">
    <property type="entry name" value="TGF-beta-rel"/>
</dbReference>
<evidence type="ECO:0000256" key="2">
    <source>
        <dbReference type="ARBA" id="ARBA00006656"/>
    </source>
</evidence>
<dbReference type="Gene3D" id="2.10.90.10">
    <property type="entry name" value="Cystine-knot cytokines"/>
    <property type="match status" value="1"/>
</dbReference>
<dbReference type="PROSITE" id="PS00250">
    <property type="entry name" value="TGF_BETA_1"/>
    <property type="match status" value="1"/>
</dbReference>
<dbReference type="RefSeq" id="XP_035699875.1">
    <property type="nucleotide sequence ID" value="XM_035843982.1"/>
</dbReference>
<feature type="region of interest" description="Disordered" evidence="9">
    <location>
        <begin position="256"/>
        <end position="318"/>
    </location>
</feature>
<sequence length="429" mass="48457">MYGLTRRMLLAAFPLFSLLAVCTARAAPDVATALAHGDGRQVFEQILNLNSRQSPARERRSTNPPRYLLYVYKNFEKRLEEDSELQADQSDPQPDQPGIEGAQTIFRIRTFSPDPGTSKVQTGFLNFRLADLEEMPTYVELVLTRRSRSSPDYPLRVAVHEIDKDGKALEWKILRASKLKKRGYDVFRVAKSVKTWLTRTHAQEVSDIGFQIRVTTRHGSDLGPHVLRDLYQLSPGSRGPALMLYFGLDRPELLHRRKSKDRKQKDSRDERSTPETQTSGAEAHLEDTSTATDDSPPHVGKITGQDTPGKDAAHRTRRDARGDCRLREWQVDFADLQWNGWIVHPTGYKANYCAGTCPTPLISKHLNASNHAFLRNLIRQAKPSKHHSVPKPCCTPTKLSPISVLYREKTGAYVVQKMNSMRAEACGCL</sequence>
<evidence type="ECO:0000256" key="3">
    <source>
        <dbReference type="ARBA" id="ARBA00022525"/>
    </source>
</evidence>
<dbReference type="GeneID" id="118432422"/>
<name>A0A9J7ND74_BRAFL</name>